<keyword evidence="3" id="KW-1185">Reference proteome</keyword>
<accession>A0A975FWW8</accession>
<dbReference type="PANTHER" id="PTHR22642:SF2">
    <property type="entry name" value="PROTEIN LONG AFTER FAR-RED 3"/>
    <property type="match status" value="1"/>
</dbReference>
<dbReference type="InterPro" id="IPR032466">
    <property type="entry name" value="Metal_Hydrolase"/>
</dbReference>
<gene>
    <name evidence="2" type="ORF">KCG34_17125</name>
</gene>
<organism evidence="2 3">
    <name type="scientific">Phenylobacterium montanum</name>
    <dbReference type="NCBI Taxonomy" id="2823693"/>
    <lineage>
        <taxon>Bacteria</taxon>
        <taxon>Pseudomonadati</taxon>
        <taxon>Pseudomonadota</taxon>
        <taxon>Alphaproteobacteria</taxon>
        <taxon>Caulobacterales</taxon>
        <taxon>Caulobacteraceae</taxon>
        <taxon>Phenylobacterium</taxon>
    </lineage>
</organism>
<dbReference type="CDD" id="cd01300">
    <property type="entry name" value="YtcJ_like"/>
    <property type="match status" value="1"/>
</dbReference>
<dbReference type="Gene3D" id="3.10.310.70">
    <property type="match status" value="1"/>
</dbReference>
<dbReference type="PANTHER" id="PTHR22642">
    <property type="entry name" value="IMIDAZOLONEPROPIONASE"/>
    <property type="match status" value="1"/>
</dbReference>
<proteinExistence type="predicted"/>
<dbReference type="SUPFAM" id="SSF51338">
    <property type="entry name" value="Composite domain of metallo-dependent hydrolases"/>
    <property type="match status" value="1"/>
</dbReference>
<dbReference type="PROSITE" id="PS51318">
    <property type="entry name" value="TAT"/>
    <property type="match status" value="1"/>
</dbReference>
<dbReference type="Proteomes" id="UP000676409">
    <property type="component" value="Chromosome"/>
</dbReference>
<dbReference type="InterPro" id="IPR006311">
    <property type="entry name" value="TAT_signal"/>
</dbReference>
<reference evidence="2" key="1">
    <citation type="submission" date="2021-04" db="EMBL/GenBank/DDBJ databases">
        <title>The complete genome sequence of Caulobacter sp. S6.</title>
        <authorList>
            <person name="Tang Y."/>
            <person name="Ouyang W."/>
            <person name="Liu Q."/>
            <person name="Huang B."/>
            <person name="Guo Z."/>
            <person name="Lei P."/>
        </authorList>
    </citation>
    <scope>NUCLEOTIDE SEQUENCE</scope>
    <source>
        <strain evidence="2">S6</strain>
    </source>
</reference>
<dbReference type="Gene3D" id="2.30.40.10">
    <property type="entry name" value="Urease, subunit C, domain 1"/>
    <property type="match status" value="1"/>
</dbReference>
<dbReference type="InterPro" id="IPR013108">
    <property type="entry name" value="Amidohydro_3"/>
</dbReference>
<dbReference type="EMBL" id="CP073078">
    <property type="protein sequence ID" value="QUD86785.1"/>
    <property type="molecule type" value="Genomic_DNA"/>
</dbReference>
<sequence length="555" mass="58382">MNQHNTNLSRRSILALGAAVAAAPVIGRAQAPGLVLTGGPIYTGLKDVQTVQAVAIQAGRFAYVGDLAGAKAAAPGGRVIDLGGSAAYPGFVDCHAHLTEIGLREMTLNLEGSASIVEVQSRLKAAAAQQPAGPLFGRGWIETHWPEHRFPTRADLDAVVADRPVMLERADGHAVVVNSKAIQLAGITASTPNPAGGEILRQAGGEPNGMFVDNAMDLVKTVFPKPDQAMKRQALGLADKLYCSRGWTGVHSMSVAQDELDILRGMAGQGTLRLRVDNFMDLDQADEVLRTGPTVDPTGRVHLRGIKLYADGALGSRGAALLAPYSDKPGSVGLEVMSHDTIVGAMQKAKAVNAQVATHAIGDRGNRNTLNAIAEVLGSGHNDRRWRIEHSQILSLEDLPRFAAMGVIASMQPSHAIGDLYFAPARLGPDRLKGAYAWKSLLASGAVVCGGTDAPVEKGDPLIEYYAACYRHALNGFAGPDWGLDEAVSRAQALNLFTGAAAYGIFSEKELGSIEVGKRADVSVFSKDLMTVDPAEIPKAKATLTIVDGQVAHQG</sequence>
<dbReference type="Pfam" id="PF07969">
    <property type="entry name" value="Amidohydro_3"/>
    <property type="match status" value="1"/>
</dbReference>
<dbReference type="KEGG" id="caul:KCG34_17125"/>
<dbReference type="RefSeq" id="WP_211936837.1">
    <property type="nucleotide sequence ID" value="NZ_CP073078.1"/>
</dbReference>
<protein>
    <submittedName>
        <fullName evidence="2">Amidohydrolase</fullName>
    </submittedName>
</protein>
<name>A0A975FWW8_9CAUL</name>
<dbReference type="InterPro" id="IPR011059">
    <property type="entry name" value="Metal-dep_hydrolase_composite"/>
</dbReference>
<evidence type="ECO:0000259" key="1">
    <source>
        <dbReference type="Pfam" id="PF07969"/>
    </source>
</evidence>
<dbReference type="GO" id="GO:0016810">
    <property type="term" value="F:hydrolase activity, acting on carbon-nitrogen (but not peptide) bonds"/>
    <property type="evidence" value="ECO:0007669"/>
    <property type="project" value="InterPro"/>
</dbReference>
<dbReference type="Gene3D" id="3.20.20.140">
    <property type="entry name" value="Metal-dependent hydrolases"/>
    <property type="match status" value="1"/>
</dbReference>
<dbReference type="AlphaFoldDB" id="A0A975FWW8"/>
<evidence type="ECO:0000313" key="2">
    <source>
        <dbReference type="EMBL" id="QUD86785.1"/>
    </source>
</evidence>
<evidence type="ECO:0000313" key="3">
    <source>
        <dbReference type="Proteomes" id="UP000676409"/>
    </source>
</evidence>
<dbReference type="SUPFAM" id="SSF51556">
    <property type="entry name" value="Metallo-dependent hydrolases"/>
    <property type="match status" value="1"/>
</dbReference>
<dbReference type="InterPro" id="IPR033932">
    <property type="entry name" value="YtcJ-like"/>
</dbReference>
<feature type="domain" description="Amidohydrolase 3" evidence="1">
    <location>
        <begin position="78"/>
        <end position="552"/>
    </location>
</feature>